<accession>A0ABT3L6S8</accession>
<dbReference type="RefSeq" id="WP_265265046.1">
    <property type="nucleotide sequence ID" value="NZ_JAIHOM010000061.1"/>
</dbReference>
<dbReference type="Pfam" id="PF01590">
    <property type="entry name" value="GAF"/>
    <property type="match status" value="1"/>
</dbReference>
<dbReference type="EMBL" id="JAIHOM010000061">
    <property type="protein sequence ID" value="MCW6037207.1"/>
    <property type="molecule type" value="Genomic_DNA"/>
</dbReference>
<sequence>MNSTFSITPDLSISECSLECLPSPLFRQTREQILRNLSHSIQNSLELRLILKDLVKDINHWLLCDRTLIYRLDTQQGGFVMCESHTPDYTSLLDWNIRLPLWGSSAVLKPAGFEAQVIPDLAQIQLDSDERQILQLFNIKSQVLVPLLLRQNPWGLLILHQCCDVREWQSWEVEGLQDLAVAVSIAIQQSYLYHQLQWVTHHCLQSDLSSI</sequence>
<organism evidence="2 3">
    <name type="scientific">Spirulina subsalsa FACHB-351</name>
    <dbReference type="NCBI Taxonomy" id="234711"/>
    <lineage>
        <taxon>Bacteria</taxon>
        <taxon>Bacillati</taxon>
        <taxon>Cyanobacteriota</taxon>
        <taxon>Cyanophyceae</taxon>
        <taxon>Spirulinales</taxon>
        <taxon>Spirulinaceae</taxon>
        <taxon>Spirulina</taxon>
    </lineage>
</organism>
<dbReference type="Proteomes" id="UP001526426">
    <property type="component" value="Unassembled WGS sequence"/>
</dbReference>
<name>A0ABT3L6S8_9CYAN</name>
<reference evidence="2 3" key="1">
    <citation type="submission" date="2021-08" db="EMBL/GenBank/DDBJ databases">
        <title>Draft genome sequence of Spirulina subsalsa with high tolerance to salinity and hype-accumulation of phycocyanin.</title>
        <authorList>
            <person name="Pei H."/>
            <person name="Jiang L."/>
        </authorList>
    </citation>
    <scope>NUCLEOTIDE SEQUENCE [LARGE SCALE GENOMIC DNA]</scope>
    <source>
        <strain evidence="2 3">FACHB-351</strain>
    </source>
</reference>
<keyword evidence="3" id="KW-1185">Reference proteome</keyword>
<dbReference type="PROSITE" id="PS50046">
    <property type="entry name" value="PHYTOCHROME_2"/>
    <property type="match status" value="1"/>
</dbReference>
<dbReference type="InterPro" id="IPR003018">
    <property type="entry name" value="GAF"/>
</dbReference>
<protein>
    <submittedName>
        <fullName evidence="2">GAF domain-containing protein</fullName>
    </submittedName>
</protein>
<dbReference type="Gene3D" id="3.30.450.40">
    <property type="match status" value="1"/>
</dbReference>
<dbReference type="InterPro" id="IPR029016">
    <property type="entry name" value="GAF-like_dom_sf"/>
</dbReference>
<evidence type="ECO:0000313" key="2">
    <source>
        <dbReference type="EMBL" id="MCW6037207.1"/>
    </source>
</evidence>
<evidence type="ECO:0000259" key="1">
    <source>
        <dbReference type="PROSITE" id="PS50046"/>
    </source>
</evidence>
<dbReference type="SMART" id="SM00065">
    <property type="entry name" value="GAF"/>
    <property type="match status" value="1"/>
</dbReference>
<proteinExistence type="predicted"/>
<dbReference type="SUPFAM" id="SSF55781">
    <property type="entry name" value="GAF domain-like"/>
    <property type="match status" value="1"/>
</dbReference>
<gene>
    <name evidence="2" type="ORF">K4A83_13140</name>
</gene>
<comment type="caution">
    <text evidence="2">The sequence shown here is derived from an EMBL/GenBank/DDBJ whole genome shotgun (WGS) entry which is preliminary data.</text>
</comment>
<feature type="domain" description="Phytochrome chromophore attachment site" evidence="1">
    <location>
        <begin position="46"/>
        <end position="182"/>
    </location>
</feature>
<evidence type="ECO:0000313" key="3">
    <source>
        <dbReference type="Proteomes" id="UP001526426"/>
    </source>
</evidence>
<dbReference type="InterPro" id="IPR016132">
    <property type="entry name" value="Phyto_chromo_attachment"/>
</dbReference>